<dbReference type="Proteomes" id="UP000242515">
    <property type="component" value="Unassembled WGS sequence"/>
</dbReference>
<name>A0A1H9F3V0_9GAMM</name>
<organism evidence="1 2">
    <name type="scientific">Rosenbergiella nectarea</name>
    <dbReference type="NCBI Taxonomy" id="988801"/>
    <lineage>
        <taxon>Bacteria</taxon>
        <taxon>Pseudomonadati</taxon>
        <taxon>Pseudomonadota</taxon>
        <taxon>Gammaproteobacteria</taxon>
        <taxon>Enterobacterales</taxon>
        <taxon>Erwiniaceae</taxon>
        <taxon>Rosenbergiella</taxon>
    </lineage>
</organism>
<sequence length="77" mass="8650">MRKASIELVAPARIVTLIAGEFGYGKFLYTVDLSAASENPPTPSQWLDALEECKRKARELRYDVSRVKGQHLTLDNN</sequence>
<reference evidence="2" key="1">
    <citation type="submission" date="2016-10" db="EMBL/GenBank/DDBJ databases">
        <authorList>
            <person name="Varghese N."/>
            <person name="Submissions S."/>
        </authorList>
    </citation>
    <scope>NUCLEOTIDE SEQUENCE [LARGE SCALE GENOMIC DNA]</scope>
    <source>
        <strain evidence="2">8N4</strain>
    </source>
</reference>
<dbReference type="EMBL" id="FOGC01000002">
    <property type="protein sequence ID" value="SEQ31898.1"/>
    <property type="molecule type" value="Genomic_DNA"/>
</dbReference>
<gene>
    <name evidence="1" type="ORF">SAMN05216522_102134</name>
</gene>
<dbReference type="RefSeq" id="WP_092672841.1">
    <property type="nucleotide sequence ID" value="NZ_FOGC01000002.1"/>
</dbReference>
<dbReference type="AlphaFoldDB" id="A0A1H9F3V0"/>
<dbReference type="OrthoDB" id="6625876at2"/>
<protein>
    <submittedName>
        <fullName evidence="1">Uncharacterized protein</fullName>
    </submittedName>
</protein>
<accession>A0A1H9F3V0</accession>
<evidence type="ECO:0000313" key="1">
    <source>
        <dbReference type="EMBL" id="SEQ31898.1"/>
    </source>
</evidence>
<evidence type="ECO:0000313" key="2">
    <source>
        <dbReference type="Proteomes" id="UP000242515"/>
    </source>
</evidence>
<dbReference type="STRING" id="988801.SAMN05216522_102134"/>
<keyword evidence="2" id="KW-1185">Reference proteome</keyword>
<proteinExistence type="predicted"/>